<gene>
    <name evidence="7" type="ORF">HRG_07296</name>
</gene>
<evidence type="ECO:0000313" key="8">
    <source>
        <dbReference type="Proteomes" id="UP000824596"/>
    </source>
</evidence>
<dbReference type="GO" id="GO:0090729">
    <property type="term" value="F:toxin activity"/>
    <property type="evidence" value="ECO:0007669"/>
    <property type="project" value="UniProtKB-KW"/>
</dbReference>
<evidence type="ECO:0000256" key="1">
    <source>
        <dbReference type="ARBA" id="ARBA00022656"/>
    </source>
</evidence>
<comment type="caution">
    <text evidence="7">The sequence shown here is derived from an EMBL/GenBank/DDBJ whole genome shotgun (WGS) entry which is preliminary data.</text>
</comment>
<feature type="region of interest" description="Disordered" evidence="5">
    <location>
        <begin position="333"/>
        <end position="352"/>
    </location>
</feature>
<evidence type="ECO:0000313" key="7">
    <source>
        <dbReference type="EMBL" id="KAH0961218.1"/>
    </source>
</evidence>
<dbReference type="InterPro" id="IPR001144">
    <property type="entry name" value="Enterotoxin_A"/>
</dbReference>
<evidence type="ECO:0000256" key="4">
    <source>
        <dbReference type="ARBA" id="ARBA00023157"/>
    </source>
</evidence>
<dbReference type="Gene3D" id="3.90.210.10">
    <property type="entry name" value="Heat-Labile Enterotoxin, subunit A"/>
    <property type="match status" value="1"/>
</dbReference>
<proteinExistence type="predicted"/>
<accession>A0A9P8SFR9</accession>
<feature type="compositionally biased region" description="Pro residues" evidence="5">
    <location>
        <begin position="275"/>
        <end position="294"/>
    </location>
</feature>
<feature type="chain" id="PRO_5040126760" evidence="6">
    <location>
        <begin position="26"/>
        <end position="546"/>
    </location>
</feature>
<organism evidence="7 8">
    <name type="scientific">Hirsutella rhossiliensis</name>
    <dbReference type="NCBI Taxonomy" id="111463"/>
    <lineage>
        <taxon>Eukaryota</taxon>
        <taxon>Fungi</taxon>
        <taxon>Dikarya</taxon>
        <taxon>Ascomycota</taxon>
        <taxon>Pezizomycotina</taxon>
        <taxon>Sordariomycetes</taxon>
        <taxon>Hypocreomycetidae</taxon>
        <taxon>Hypocreales</taxon>
        <taxon>Ophiocordycipitaceae</taxon>
        <taxon>Hirsutella</taxon>
    </lineage>
</organism>
<sequence>MLTNMQNALFAILIPLVLCITLTSGQPINEPVNLYRFDAMGWNEVQKRGGFRPWGANYDNPPFGLGETGKNVIRNNKFSLYQNTGSSSSGFGSMYTSTSYDPKVSLGFSEGKEGTLYRIRPSPNAIDVASSLGAGYPPGLRHEKEVSFLGGVYKNQIVEYAVVPKNFKGNVEDFKWQRNQNYDRRFDTMKPVTAPQLAGFPSHLTFPDGPHAGQLAVETEPWKSHQGSLVNEAKKIRLQTNKEIGWTKNFPFEVSDTSTQGGQLCKRGQVCSTHPKPPGTEPKPPGTEPKPPGTGPKSKPATGGGRISGGYRRGATTLNLAVAAVQCFSNKPLVVQQEPPPPPPPPESKPRKPWYERLFVEAPVLAFNSFMKLFSKENSDAFMQSAGDFWRALGEMPEAIKSSLQRLVSAENLDAFKKSTGDLVTAMKQIPAAVASGANDIVDPENFDAFGKSLTDLGEGLGEIPGAFENGFNILKNNATQDIAMAFQKLPAQVIQGLQSFMNEVNKNSPPGSNGRKIIDSVLGSIAPPDLTDVITMLCDQLKEVG</sequence>
<dbReference type="RefSeq" id="XP_044718731.1">
    <property type="nucleotide sequence ID" value="XM_044865767.1"/>
</dbReference>
<keyword evidence="3" id="KW-0843">Virulence</keyword>
<protein>
    <submittedName>
        <fullName evidence="7">Heat-labile enterotoxin alpha chain domain-containing protein</fullName>
    </submittedName>
</protein>
<keyword evidence="8" id="KW-1185">Reference proteome</keyword>
<feature type="signal peptide" evidence="6">
    <location>
        <begin position="1"/>
        <end position="25"/>
    </location>
</feature>
<keyword evidence="1" id="KW-0800">Toxin</keyword>
<reference evidence="7" key="1">
    <citation type="submission" date="2021-09" db="EMBL/GenBank/DDBJ databases">
        <title>A high-quality genome of the endoparasitic fungus Hirsutella rhossiliensis with a comparison of Hirsutella genomes reveals transposable elements contributing to genome size variation.</title>
        <authorList>
            <person name="Lin R."/>
            <person name="Jiao Y."/>
            <person name="Sun X."/>
            <person name="Ling J."/>
            <person name="Xie B."/>
            <person name="Cheng X."/>
        </authorList>
    </citation>
    <scope>NUCLEOTIDE SEQUENCE</scope>
    <source>
        <strain evidence="7">HR02</strain>
    </source>
</reference>
<dbReference type="Proteomes" id="UP000824596">
    <property type="component" value="Unassembled WGS sequence"/>
</dbReference>
<dbReference type="SUPFAM" id="SSF56399">
    <property type="entry name" value="ADP-ribosylation"/>
    <property type="match status" value="1"/>
</dbReference>
<dbReference type="EMBL" id="JAIZPD010000008">
    <property type="protein sequence ID" value="KAH0961218.1"/>
    <property type="molecule type" value="Genomic_DNA"/>
</dbReference>
<evidence type="ECO:0000256" key="5">
    <source>
        <dbReference type="SAM" id="MobiDB-lite"/>
    </source>
</evidence>
<dbReference type="OrthoDB" id="5428785at2759"/>
<keyword evidence="2 6" id="KW-0732">Signal</keyword>
<name>A0A9P8SFR9_9HYPO</name>
<feature type="region of interest" description="Disordered" evidence="5">
    <location>
        <begin position="256"/>
        <end position="312"/>
    </location>
</feature>
<feature type="compositionally biased region" description="Pro residues" evidence="5">
    <location>
        <begin position="338"/>
        <end position="347"/>
    </location>
</feature>
<evidence type="ECO:0000256" key="6">
    <source>
        <dbReference type="SAM" id="SignalP"/>
    </source>
</evidence>
<dbReference type="GeneID" id="68356425"/>
<evidence type="ECO:0000256" key="2">
    <source>
        <dbReference type="ARBA" id="ARBA00022729"/>
    </source>
</evidence>
<evidence type="ECO:0000256" key="3">
    <source>
        <dbReference type="ARBA" id="ARBA00023026"/>
    </source>
</evidence>
<keyword evidence="4" id="KW-1015">Disulfide bond</keyword>
<feature type="compositionally biased region" description="Gly residues" evidence="5">
    <location>
        <begin position="302"/>
        <end position="312"/>
    </location>
</feature>
<dbReference type="AlphaFoldDB" id="A0A9P8SFR9"/>
<dbReference type="Pfam" id="PF01375">
    <property type="entry name" value="Enterotoxin_a"/>
    <property type="match status" value="1"/>
</dbReference>